<dbReference type="GO" id="GO:0005524">
    <property type="term" value="F:ATP binding"/>
    <property type="evidence" value="ECO:0007669"/>
    <property type="project" value="UniProtKB-KW"/>
</dbReference>
<dbReference type="GO" id="GO:0016020">
    <property type="term" value="C:membrane"/>
    <property type="evidence" value="ECO:0007669"/>
    <property type="project" value="UniProtKB-SubCell"/>
</dbReference>
<name>A0A7I4AUA4_PHYPA</name>
<evidence type="ECO:0000256" key="4">
    <source>
        <dbReference type="ARBA" id="ARBA00022692"/>
    </source>
</evidence>
<dbReference type="EnsemblPlants" id="Pp3c15_100V3.8">
    <property type="protein sequence ID" value="Pp3c15_100V3.8"/>
    <property type="gene ID" value="Pp3c15_100"/>
</dbReference>
<keyword evidence="6" id="KW-0067">ATP-binding</keyword>
<feature type="transmembrane region" description="Helical" evidence="9">
    <location>
        <begin position="365"/>
        <end position="385"/>
    </location>
</feature>
<feature type="transmembrane region" description="Helical" evidence="9">
    <location>
        <begin position="334"/>
        <end position="353"/>
    </location>
</feature>
<keyword evidence="3" id="KW-0813">Transport</keyword>
<feature type="transmembrane region" description="Helical" evidence="9">
    <location>
        <begin position="12"/>
        <end position="31"/>
    </location>
</feature>
<dbReference type="EMBL" id="ABEU02000015">
    <property type="status" value="NOT_ANNOTATED_CDS"/>
    <property type="molecule type" value="Genomic_DNA"/>
</dbReference>
<dbReference type="PANTHER" id="PTHR31081:SF17">
    <property type="entry name" value="UREIDE PERMEASE"/>
    <property type="match status" value="1"/>
</dbReference>
<reference evidence="10 11" key="1">
    <citation type="journal article" date="2008" name="Science">
        <title>The Physcomitrella genome reveals evolutionary insights into the conquest of land by plants.</title>
        <authorList>
            <person name="Rensing S."/>
            <person name="Lang D."/>
            <person name="Zimmer A."/>
            <person name="Terry A."/>
            <person name="Salamov A."/>
            <person name="Shapiro H."/>
            <person name="Nishiyama T."/>
            <person name="Perroud P.-F."/>
            <person name="Lindquist E."/>
            <person name="Kamisugi Y."/>
            <person name="Tanahashi T."/>
            <person name="Sakakibara K."/>
            <person name="Fujita T."/>
            <person name="Oishi K."/>
            <person name="Shin-I T."/>
            <person name="Kuroki Y."/>
            <person name="Toyoda A."/>
            <person name="Suzuki Y."/>
            <person name="Hashimoto A."/>
            <person name="Yamaguchi K."/>
            <person name="Sugano A."/>
            <person name="Kohara Y."/>
            <person name="Fujiyama A."/>
            <person name="Anterola A."/>
            <person name="Aoki S."/>
            <person name="Ashton N."/>
            <person name="Barbazuk W.B."/>
            <person name="Barker E."/>
            <person name="Bennetzen J."/>
            <person name="Bezanilla M."/>
            <person name="Blankenship R."/>
            <person name="Cho S.H."/>
            <person name="Dutcher S."/>
            <person name="Estelle M."/>
            <person name="Fawcett J.A."/>
            <person name="Gundlach H."/>
            <person name="Hanada K."/>
            <person name="Heyl A."/>
            <person name="Hicks K.A."/>
            <person name="Hugh J."/>
            <person name="Lohr M."/>
            <person name="Mayer K."/>
            <person name="Melkozernov A."/>
            <person name="Murata T."/>
            <person name="Nelson D."/>
            <person name="Pils B."/>
            <person name="Prigge M."/>
            <person name="Reiss B."/>
            <person name="Renner T."/>
            <person name="Rombauts S."/>
            <person name="Rushton P."/>
            <person name="Sanderfoot A."/>
            <person name="Schween G."/>
            <person name="Shiu S.-H."/>
            <person name="Stueber K."/>
            <person name="Theodoulou F.L."/>
            <person name="Tu H."/>
            <person name="Van de Peer Y."/>
            <person name="Verrier P.J."/>
            <person name="Waters E."/>
            <person name="Wood A."/>
            <person name="Yang L."/>
            <person name="Cove D."/>
            <person name="Cuming A."/>
            <person name="Hasebe M."/>
            <person name="Lucas S."/>
            <person name="Mishler D.B."/>
            <person name="Reski R."/>
            <person name="Grigoriev I."/>
            <person name="Quatrano R.S."/>
            <person name="Boore J.L."/>
        </authorList>
    </citation>
    <scope>NUCLEOTIDE SEQUENCE [LARGE SCALE GENOMIC DNA]</scope>
    <source>
        <strain evidence="10 11">cv. Gransden 2004</strain>
    </source>
</reference>
<comment type="subcellular location">
    <subcellularLocation>
        <location evidence="1">Membrane</location>
        <topology evidence="1">Multi-pass membrane protein</topology>
    </subcellularLocation>
</comment>
<dbReference type="Pfam" id="PF07168">
    <property type="entry name" value="Ureide_permease"/>
    <property type="match status" value="2"/>
</dbReference>
<comment type="similarity">
    <text evidence="2">Belongs to the plant ureide permease (TC 2.A.7.19) family.</text>
</comment>
<evidence type="ECO:0000256" key="3">
    <source>
        <dbReference type="ARBA" id="ARBA00022448"/>
    </source>
</evidence>
<dbReference type="Proteomes" id="UP000006727">
    <property type="component" value="Chromosome 15"/>
</dbReference>
<sequence length="397" mass="42495">MYAMQDEAGAITLMIVSLWCLGSWPALFNLLERRGRVPMHTYLDYTFSNYSVALLFALTVGNIGPDTPQSPNFLKQLSQENGPSVAFGLAGGLALCLGNICLQYSLAFVGISLTEVVSASVAVVLGTTANYFLDDGLNRASILFPGVACFLVAVVLGSFCHASNVADMQTKIKAAEPLSQMLEDMKSPMKGSEEFTALLVNSSNNHEAYTEYHGDVKRVASSLNVLSSSHNSDCKSRKPEPLSKGVVANAEYLLNLESHRAIKVNGKSVVFGLGIALITGLCYAAFSPLFNVATNDQFHLLKPDREGRHIAIVAGLLCGVGNGFQFMGGQAAGYAAADAVQALPLVGTLWGVFLFKEYHGSSRKTYILLIGMLLMFLTAVVMLVASSMPRHGSETLT</sequence>
<dbReference type="InterPro" id="IPR009834">
    <property type="entry name" value="Ureide_permease"/>
</dbReference>
<feature type="transmembrane region" description="Helical" evidence="9">
    <location>
        <begin position="139"/>
        <end position="162"/>
    </location>
</feature>
<evidence type="ECO:0000256" key="9">
    <source>
        <dbReference type="SAM" id="Phobius"/>
    </source>
</evidence>
<organism evidence="10 11">
    <name type="scientific">Physcomitrium patens</name>
    <name type="common">Spreading-leaved earth moss</name>
    <name type="synonym">Physcomitrella patens</name>
    <dbReference type="NCBI Taxonomy" id="3218"/>
    <lineage>
        <taxon>Eukaryota</taxon>
        <taxon>Viridiplantae</taxon>
        <taxon>Streptophyta</taxon>
        <taxon>Embryophyta</taxon>
        <taxon>Bryophyta</taxon>
        <taxon>Bryophytina</taxon>
        <taxon>Bryopsida</taxon>
        <taxon>Funariidae</taxon>
        <taxon>Funariales</taxon>
        <taxon>Funariaceae</taxon>
        <taxon>Physcomitrium</taxon>
    </lineage>
</organism>
<keyword evidence="4 9" id="KW-0812">Transmembrane</keyword>
<feature type="transmembrane region" description="Helical" evidence="9">
    <location>
        <begin position="269"/>
        <end position="290"/>
    </location>
</feature>
<keyword evidence="7 9" id="KW-1133">Transmembrane helix</keyword>
<protein>
    <recommendedName>
        <fullName evidence="12">Ureide permease</fullName>
    </recommendedName>
</protein>
<evidence type="ECO:0000313" key="11">
    <source>
        <dbReference type="Proteomes" id="UP000006727"/>
    </source>
</evidence>
<accession>A0A7I4AUA4</accession>
<evidence type="ECO:0000313" key="10">
    <source>
        <dbReference type="EnsemblPlants" id="Pp3c15_100V3.8"/>
    </source>
</evidence>
<reference evidence="10 11" key="2">
    <citation type="journal article" date="2018" name="Plant J.">
        <title>The Physcomitrella patens chromosome-scale assembly reveals moss genome structure and evolution.</title>
        <authorList>
            <person name="Lang D."/>
            <person name="Ullrich K.K."/>
            <person name="Murat F."/>
            <person name="Fuchs J."/>
            <person name="Jenkins J."/>
            <person name="Haas F.B."/>
            <person name="Piednoel M."/>
            <person name="Gundlach H."/>
            <person name="Van Bel M."/>
            <person name="Meyberg R."/>
            <person name="Vives C."/>
            <person name="Morata J."/>
            <person name="Symeonidi A."/>
            <person name="Hiss M."/>
            <person name="Muchero W."/>
            <person name="Kamisugi Y."/>
            <person name="Saleh O."/>
            <person name="Blanc G."/>
            <person name="Decker E.L."/>
            <person name="van Gessel N."/>
            <person name="Grimwood J."/>
            <person name="Hayes R.D."/>
            <person name="Graham S.W."/>
            <person name="Gunter L.E."/>
            <person name="McDaniel S.F."/>
            <person name="Hoernstein S.N.W."/>
            <person name="Larsson A."/>
            <person name="Li F.W."/>
            <person name="Perroud P.F."/>
            <person name="Phillips J."/>
            <person name="Ranjan P."/>
            <person name="Rokshar D.S."/>
            <person name="Rothfels C.J."/>
            <person name="Schneider L."/>
            <person name="Shu S."/>
            <person name="Stevenson D.W."/>
            <person name="Thummler F."/>
            <person name="Tillich M."/>
            <person name="Villarreal Aguilar J.C."/>
            <person name="Widiez T."/>
            <person name="Wong G.K."/>
            <person name="Wymore A."/>
            <person name="Zhang Y."/>
            <person name="Zimmer A.D."/>
            <person name="Quatrano R.S."/>
            <person name="Mayer K.F.X."/>
            <person name="Goodstein D."/>
            <person name="Casacuberta J.M."/>
            <person name="Vandepoele K."/>
            <person name="Reski R."/>
            <person name="Cuming A.C."/>
            <person name="Tuskan G.A."/>
            <person name="Maumus F."/>
            <person name="Salse J."/>
            <person name="Schmutz J."/>
            <person name="Rensing S.A."/>
        </authorList>
    </citation>
    <scope>NUCLEOTIDE SEQUENCE [LARGE SCALE GENOMIC DNA]</scope>
    <source>
        <strain evidence="10 11">cv. Gransden 2004</strain>
    </source>
</reference>
<feature type="transmembrane region" description="Helical" evidence="9">
    <location>
        <begin position="43"/>
        <end position="64"/>
    </location>
</feature>
<dbReference type="PANTHER" id="PTHR31081">
    <property type="entry name" value="UREIDE PERMEASE 1-RELATED-RELATED"/>
    <property type="match status" value="1"/>
</dbReference>
<proteinExistence type="inferred from homology"/>
<dbReference type="GO" id="GO:0022857">
    <property type="term" value="F:transmembrane transporter activity"/>
    <property type="evidence" value="ECO:0007669"/>
    <property type="project" value="InterPro"/>
</dbReference>
<evidence type="ECO:0000256" key="8">
    <source>
        <dbReference type="ARBA" id="ARBA00023136"/>
    </source>
</evidence>
<dbReference type="AlphaFoldDB" id="A0A7I4AUA4"/>
<evidence type="ECO:0000256" key="2">
    <source>
        <dbReference type="ARBA" id="ARBA00005931"/>
    </source>
</evidence>
<feature type="transmembrane region" description="Helical" evidence="9">
    <location>
        <begin position="84"/>
        <end position="102"/>
    </location>
</feature>
<evidence type="ECO:0000256" key="1">
    <source>
        <dbReference type="ARBA" id="ARBA00004141"/>
    </source>
</evidence>
<feature type="transmembrane region" description="Helical" evidence="9">
    <location>
        <begin position="109"/>
        <end position="133"/>
    </location>
</feature>
<evidence type="ECO:0000256" key="7">
    <source>
        <dbReference type="ARBA" id="ARBA00022989"/>
    </source>
</evidence>
<evidence type="ECO:0000256" key="6">
    <source>
        <dbReference type="ARBA" id="ARBA00022840"/>
    </source>
</evidence>
<keyword evidence="11" id="KW-1185">Reference proteome</keyword>
<dbReference type="InterPro" id="IPR030189">
    <property type="entry name" value="UPS_plant"/>
</dbReference>
<evidence type="ECO:0000256" key="5">
    <source>
        <dbReference type="ARBA" id="ARBA00022741"/>
    </source>
</evidence>
<reference evidence="10" key="3">
    <citation type="submission" date="2020-12" db="UniProtKB">
        <authorList>
            <consortium name="EnsemblPlants"/>
        </authorList>
    </citation>
    <scope>IDENTIFICATION</scope>
</reference>
<gene>
    <name evidence="10" type="primary">LOC112292883</name>
</gene>
<evidence type="ECO:0008006" key="12">
    <source>
        <dbReference type="Google" id="ProtNLM"/>
    </source>
</evidence>
<dbReference type="Gramene" id="Pp3c15_100V3.8">
    <property type="protein sequence ID" value="Pp3c15_100V3.8"/>
    <property type="gene ID" value="Pp3c15_100"/>
</dbReference>
<keyword evidence="5" id="KW-0547">Nucleotide-binding</keyword>
<keyword evidence="8 9" id="KW-0472">Membrane</keyword>